<feature type="domain" description="7,8-dihydro-6-hydroxymethylpterin-pyrophosphokinase" evidence="9">
    <location>
        <begin position="87"/>
        <end position="98"/>
    </location>
</feature>
<dbReference type="GO" id="GO:0003848">
    <property type="term" value="F:2-amino-4-hydroxy-6-hydroxymethyldihydropteridine diphosphokinase activity"/>
    <property type="evidence" value="ECO:0007669"/>
    <property type="project" value="UniProtKB-EC"/>
</dbReference>
<proteinExistence type="predicted"/>
<keyword evidence="6" id="KW-0418">Kinase</keyword>
<reference evidence="10 11" key="1">
    <citation type="journal article" date="2019" name="ISME J.">
        <title>Genome analyses of uncultured TG2/ZB3 bacteria in 'Margulisbacteria' specifically attached to ectosymbiotic spirochetes of protists in the termite gut.</title>
        <authorList>
            <person name="Utami Y.D."/>
            <person name="Kuwahara H."/>
            <person name="Igai K."/>
            <person name="Murakami T."/>
            <person name="Sugaya K."/>
            <person name="Morikawa T."/>
            <person name="Nagura Y."/>
            <person name="Yuki M."/>
            <person name="Deevong P."/>
            <person name="Inoue T."/>
            <person name="Kihara K."/>
            <person name="Lo N."/>
            <person name="Yamada A."/>
            <person name="Ohkuma M."/>
            <person name="Hongoh Y."/>
        </authorList>
    </citation>
    <scope>NUCLEOTIDE SEQUENCE [LARGE SCALE GENOMIC DNA]</scope>
    <source>
        <strain evidence="10">NkOx7-01</strain>
    </source>
</reference>
<dbReference type="UniPathway" id="UPA00077">
    <property type="reaction ID" value="UER00155"/>
</dbReference>
<evidence type="ECO:0000256" key="2">
    <source>
        <dbReference type="ARBA" id="ARBA00005051"/>
    </source>
</evidence>
<protein>
    <recommendedName>
        <fullName evidence="3">2-amino-4-hydroxy-6-hydroxymethyldihydropteridine diphosphokinase</fullName>
        <ecNumber evidence="3">2.7.6.3</ecNumber>
    </recommendedName>
</protein>
<dbReference type="GO" id="GO:0005524">
    <property type="term" value="F:ATP binding"/>
    <property type="evidence" value="ECO:0007669"/>
    <property type="project" value="UniProtKB-KW"/>
</dbReference>
<evidence type="ECO:0000259" key="9">
    <source>
        <dbReference type="PROSITE" id="PS00794"/>
    </source>
</evidence>
<evidence type="ECO:0000256" key="7">
    <source>
        <dbReference type="ARBA" id="ARBA00022840"/>
    </source>
</evidence>
<evidence type="ECO:0000256" key="8">
    <source>
        <dbReference type="ARBA" id="ARBA00022909"/>
    </source>
</evidence>
<dbReference type="AlphaFoldDB" id="A0A388TDY7"/>
<dbReference type="Gene3D" id="3.40.50.300">
    <property type="entry name" value="P-loop containing nucleotide triphosphate hydrolases"/>
    <property type="match status" value="1"/>
</dbReference>
<evidence type="ECO:0000256" key="6">
    <source>
        <dbReference type="ARBA" id="ARBA00022777"/>
    </source>
</evidence>
<dbReference type="GO" id="GO:0016301">
    <property type="term" value="F:kinase activity"/>
    <property type="evidence" value="ECO:0007669"/>
    <property type="project" value="UniProtKB-KW"/>
</dbReference>
<keyword evidence="8" id="KW-0289">Folate biosynthesis</keyword>
<keyword evidence="5" id="KW-0547">Nucleotide-binding</keyword>
<keyword evidence="11" id="KW-1185">Reference proteome</keyword>
<dbReference type="GO" id="GO:0046654">
    <property type="term" value="P:tetrahydrofolate biosynthetic process"/>
    <property type="evidence" value="ECO:0007669"/>
    <property type="project" value="UniProtKB-UniPathway"/>
</dbReference>
<evidence type="ECO:0000256" key="3">
    <source>
        <dbReference type="ARBA" id="ARBA00013253"/>
    </source>
</evidence>
<name>A0A388TDY7_TERA1</name>
<evidence type="ECO:0000256" key="4">
    <source>
        <dbReference type="ARBA" id="ARBA00022679"/>
    </source>
</evidence>
<dbReference type="GO" id="GO:0046656">
    <property type="term" value="P:folic acid biosynthetic process"/>
    <property type="evidence" value="ECO:0007669"/>
    <property type="project" value="UniProtKB-KW"/>
</dbReference>
<evidence type="ECO:0000256" key="1">
    <source>
        <dbReference type="ARBA" id="ARBA00000198"/>
    </source>
</evidence>
<dbReference type="PANTHER" id="PTHR43071">
    <property type="entry name" value="2-AMINO-4-HYDROXY-6-HYDROXYMETHYLDIHYDROPTERIDINE PYROPHOSPHOKINASE"/>
    <property type="match status" value="1"/>
</dbReference>
<accession>A0A388TDY7</accession>
<organism evidence="10 11">
    <name type="scientific">Termititenax aidoneus</name>
    <dbReference type="NCBI Taxonomy" id="2218524"/>
    <lineage>
        <taxon>Bacteria</taxon>
        <taxon>Bacillati</taxon>
        <taxon>Candidatus Margulisiibacteriota</taxon>
        <taxon>Candidatus Termititenacia</taxon>
        <taxon>Candidatus Termititenacales</taxon>
        <taxon>Candidatus Termititenacaceae</taxon>
        <taxon>Candidatus Termititenax</taxon>
    </lineage>
</organism>
<gene>
    <name evidence="10" type="primary">folK</name>
    <name evidence="10" type="ORF">NO1_2209</name>
</gene>
<keyword evidence="4" id="KW-0808">Transferase</keyword>
<sequence>MNVFLGLGSNLGDRAQNLRDALAELGKLEKTKILKTASFYDTAPAGYTEQPRFLNTAVQIETALPPRALLAATQNIEKKLGRAPTMRWGPRIIDIDILAYAAQIIDEPDLHVPHLELIRRLFVLEPLCEIAPEYIEARSGQTYSLLYTECLAAALAQELQPGAVVALNGELGAGKTTFARALVKALGNTAHVASPTFTILNIYPGKIPVYHFDFYRLQDAADLENTGGAEFIPPSDGVTVIEWTEKIPEILPENYLEITITVTTEQTRVFTIERH</sequence>
<dbReference type="SUPFAM" id="SSF52540">
    <property type="entry name" value="P-loop containing nucleoside triphosphate hydrolases"/>
    <property type="match status" value="1"/>
</dbReference>
<dbReference type="NCBIfam" id="TIGR00150">
    <property type="entry name" value="T6A_YjeE"/>
    <property type="match status" value="1"/>
</dbReference>
<dbReference type="Pfam" id="PF02367">
    <property type="entry name" value="TsaE"/>
    <property type="match status" value="1"/>
</dbReference>
<dbReference type="InterPro" id="IPR000550">
    <property type="entry name" value="Hppk"/>
</dbReference>
<dbReference type="PANTHER" id="PTHR43071:SF1">
    <property type="entry name" value="2-AMINO-4-HYDROXY-6-HYDROXYMETHYLDIHYDROPTERIDINE PYROPHOSPHOKINASE"/>
    <property type="match status" value="1"/>
</dbReference>
<dbReference type="SUPFAM" id="SSF55083">
    <property type="entry name" value="6-hydroxymethyl-7,8-dihydropterin pyrophosphokinase, HPPK"/>
    <property type="match status" value="1"/>
</dbReference>
<comment type="catalytic activity">
    <reaction evidence="1">
        <text>6-hydroxymethyl-7,8-dihydropterin + ATP = (7,8-dihydropterin-6-yl)methyl diphosphate + AMP + H(+)</text>
        <dbReference type="Rhea" id="RHEA:11412"/>
        <dbReference type="ChEBI" id="CHEBI:15378"/>
        <dbReference type="ChEBI" id="CHEBI:30616"/>
        <dbReference type="ChEBI" id="CHEBI:44841"/>
        <dbReference type="ChEBI" id="CHEBI:72950"/>
        <dbReference type="ChEBI" id="CHEBI:456215"/>
        <dbReference type="EC" id="2.7.6.3"/>
    </reaction>
</comment>
<dbReference type="EC" id="2.7.6.3" evidence="3"/>
<dbReference type="Pfam" id="PF01288">
    <property type="entry name" value="HPPK"/>
    <property type="match status" value="1"/>
</dbReference>
<dbReference type="GO" id="GO:0002949">
    <property type="term" value="P:tRNA threonylcarbamoyladenosine modification"/>
    <property type="evidence" value="ECO:0007669"/>
    <property type="project" value="InterPro"/>
</dbReference>
<dbReference type="EMBL" id="BGZN01000178">
    <property type="protein sequence ID" value="GBR75175.1"/>
    <property type="molecule type" value="Genomic_DNA"/>
</dbReference>
<comment type="pathway">
    <text evidence="2">Cofactor biosynthesis; tetrahydrofolate biosynthesis; 2-amino-4-hydroxy-6-hydroxymethyl-7,8-dihydropteridine diphosphate from 7,8-dihydroneopterin triphosphate: step 4/4.</text>
</comment>
<dbReference type="PROSITE" id="PS00794">
    <property type="entry name" value="HPPK"/>
    <property type="match status" value="1"/>
</dbReference>
<evidence type="ECO:0000313" key="11">
    <source>
        <dbReference type="Proteomes" id="UP000269352"/>
    </source>
</evidence>
<evidence type="ECO:0000313" key="10">
    <source>
        <dbReference type="EMBL" id="GBR75175.1"/>
    </source>
</evidence>
<dbReference type="NCBIfam" id="TIGR01498">
    <property type="entry name" value="folK"/>
    <property type="match status" value="1"/>
</dbReference>
<dbReference type="Gene3D" id="3.30.70.560">
    <property type="entry name" value="7,8-Dihydro-6-hydroxymethylpterin-pyrophosphokinase HPPK"/>
    <property type="match status" value="1"/>
</dbReference>
<comment type="caution">
    <text evidence="10">The sequence shown here is derived from an EMBL/GenBank/DDBJ whole genome shotgun (WGS) entry which is preliminary data.</text>
</comment>
<dbReference type="InterPro" id="IPR027417">
    <property type="entry name" value="P-loop_NTPase"/>
</dbReference>
<dbReference type="InterPro" id="IPR003442">
    <property type="entry name" value="T6A_TsaE"/>
</dbReference>
<dbReference type="InterPro" id="IPR035907">
    <property type="entry name" value="Hppk_sf"/>
</dbReference>
<keyword evidence="7" id="KW-0067">ATP-binding</keyword>
<dbReference type="CDD" id="cd00483">
    <property type="entry name" value="HPPK"/>
    <property type="match status" value="1"/>
</dbReference>
<dbReference type="Proteomes" id="UP000269352">
    <property type="component" value="Unassembled WGS sequence"/>
</dbReference>
<evidence type="ECO:0000256" key="5">
    <source>
        <dbReference type="ARBA" id="ARBA00022741"/>
    </source>
</evidence>